<dbReference type="AlphaFoldDB" id="A0A1H8FLT5"/>
<proteinExistence type="predicted"/>
<sequence length="135" mass="14662">MALDALLFNDDRHAGNLVLQATDRSAFERRAWGIDMGNALAGMPADFAKAEFATPGIAKLVDKLPAVLLQEGALLAAVQAQELSSYVVTSMVSEACELAREPRKNEELLLSALLRRLARAPDLVEEYLLKIGSRP</sequence>
<protein>
    <recommendedName>
        <fullName evidence="3">PI3K/PI4K catalytic domain-containing protein</fullName>
    </recommendedName>
</protein>
<accession>A0A1H8FLT5</accession>
<name>A0A1H8FLT5_STIAU</name>
<evidence type="ECO:0008006" key="3">
    <source>
        <dbReference type="Google" id="ProtNLM"/>
    </source>
</evidence>
<evidence type="ECO:0000313" key="1">
    <source>
        <dbReference type="EMBL" id="SEN32703.1"/>
    </source>
</evidence>
<dbReference type="EMBL" id="FOAP01000038">
    <property type="protein sequence ID" value="SEN32703.1"/>
    <property type="molecule type" value="Genomic_DNA"/>
</dbReference>
<organism evidence="1 2">
    <name type="scientific">Stigmatella aurantiaca</name>
    <dbReference type="NCBI Taxonomy" id="41"/>
    <lineage>
        <taxon>Bacteria</taxon>
        <taxon>Pseudomonadati</taxon>
        <taxon>Myxococcota</taxon>
        <taxon>Myxococcia</taxon>
        <taxon>Myxococcales</taxon>
        <taxon>Cystobacterineae</taxon>
        <taxon>Archangiaceae</taxon>
        <taxon>Stigmatella</taxon>
    </lineage>
</organism>
<dbReference type="Proteomes" id="UP000182719">
    <property type="component" value="Unassembled WGS sequence"/>
</dbReference>
<reference evidence="2" key="1">
    <citation type="submission" date="2016-10" db="EMBL/GenBank/DDBJ databases">
        <authorList>
            <person name="Varghese N."/>
            <person name="Submissions S."/>
        </authorList>
    </citation>
    <scope>NUCLEOTIDE SEQUENCE [LARGE SCALE GENOMIC DNA]</scope>
    <source>
        <strain evidence="2">DSM 17044</strain>
    </source>
</reference>
<gene>
    <name evidence="1" type="ORF">SAMN05444354_1382</name>
</gene>
<evidence type="ECO:0000313" key="2">
    <source>
        <dbReference type="Proteomes" id="UP000182719"/>
    </source>
</evidence>
<dbReference type="RefSeq" id="WP_245769044.1">
    <property type="nucleotide sequence ID" value="NZ_FOAP01000038.1"/>
</dbReference>
<keyword evidence="2" id="KW-1185">Reference proteome</keyword>